<evidence type="ECO:0000313" key="2">
    <source>
        <dbReference type="EMBL" id="KEI70332.1"/>
    </source>
</evidence>
<name>A0A081K856_9GAMM</name>
<proteinExistence type="predicted"/>
<comment type="caution">
    <text evidence="2">The sequence shown here is derived from an EMBL/GenBank/DDBJ whole genome shotgun (WGS) entry which is preliminary data.</text>
</comment>
<feature type="compositionally biased region" description="Polar residues" evidence="1">
    <location>
        <begin position="82"/>
        <end position="91"/>
    </location>
</feature>
<dbReference type="AlphaFoldDB" id="A0A081K856"/>
<dbReference type="Proteomes" id="UP000027997">
    <property type="component" value="Unassembled WGS sequence"/>
</dbReference>
<evidence type="ECO:0000256" key="1">
    <source>
        <dbReference type="SAM" id="MobiDB-lite"/>
    </source>
</evidence>
<feature type="region of interest" description="Disordered" evidence="1">
    <location>
        <begin position="68"/>
        <end position="95"/>
    </location>
</feature>
<gene>
    <name evidence="2" type="ORF">GV64_05950</name>
</gene>
<protein>
    <submittedName>
        <fullName evidence="2">Uncharacterized protein</fullName>
    </submittedName>
</protein>
<dbReference type="EMBL" id="JOJP01000001">
    <property type="protein sequence ID" value="KEI70332.1"/>
    <property type="molecule type" value="Genomic_DNA"/>
</dbReference>
<reference evidence="2 3" key="1">
    <citation type="submission" date="2014-06" db="EMBL/GenBank/DDBJ databases">
        <title>Whole Genome Sequences of Three Symbiotic Endozoicomonas Bacteria.</title>
        <authorList>
            <person name="Neave M.J."/>
            <person name="Apprill A."/>
            <person name="Voolstra C.R."/>
        </authorList>
    </citation>
    <scope>NUCLEOTIDE SEQUENCE [LARGE SCALE GENOMIC DNA]</scope>
    <source>
        <strain evidence="2 3">DSM 22380</strain>
    </source>
</reference>
<accession>A0A081K856</accession>
<sequence length="613" mass="67943">MNLGSQGVVPYSASSLHRQPYAVSEMPQSINLFKRPVTISSSGTTDLYTGTRVFQYSEADLASQAEQMSFADKEPATRSKRAITTSANNDVPDTDMRNFPAVDHWNNQLAEEQGKVSQPVEKLAVSTGLQRSAAFRHQSPAGRVCPNDTRSLSRAPFLQKNHQIWPEGQRGALSQFAGSQRPERNQSIAHVYSSSRHVPVRAEFIDSAKKTINAAYNSLKTNPLNAEAEFRKVYPTMLGSLNRKDQCRLVAGLARAIKDQGGIHNCQRAVETILKFKGERVHPTVPSGFHSLDITLAKAWEGLGIYRWAEMLLLAMVNRGRFVPVDVLSQPTGNRDIDLALIMLWQAMGKQDLAQKLLMAIRVKNPNQMQLAIADKNPEMTKEDAETILCKPTGDSDLDLAQARLWESMKQYALAETLLLLMSGKDPYELRLAMVGKNPRMTKANAEAVLCTLSGKQNMDLARLWQAMDKKELAENLFLVMAGKNPKELKLAMAGENPRMTAEEAEAVLCHPSDKHDINLALARLWEDMEKYDEAENLLLAMAGKNPKELRLAMAGENPGMTKEEAEVVLCEPSSKYDVNLALVMLWGIMDKQALAEKLRAAAGMPSLKKSVS</sequence>
<organism evidence="2 3">
    <name type="scientific">Endozoicomonas elysicola</name>
    <dbReference type="NCBI Taxonomy" id="305900"/>
    <lineage>
        <taxon>Bacteria</taxon>
        <taxon>Pseudomonadati</taxon>
        <taxon>Pseudomonadota</taxon>
        <taxon>Gammaproteobacteria</taxon>
        <taxon>Oceanospirillales</taxon>
        <taxon>Endozoicomonadaceae</taxon>
        <taxon>Endozoicomonas</taxon>
    </lineage>
</organism>
<keyword evidence="3" id="KW-1185">Reference proteome</keyword>
<evidence type="ECO:0000313" key="3">
    <source>
        <dbReference type="Proteomes" id="UP000027997"/>
    </source>
</evidence>